<evidence type="ECO:0000313" key="1">
    <source>
        <dbReference type="EMBL" id="KIJ64818.1"/>
    </source>
</evidence>
<dbReference type="EMBL" id="KN839845">
    <property type="protein sequence ID" value="KIJ64818.1"/>
    <property type="molecule type" value="Genomic_DNA"/>
</dbReference>
<gene>
    <name evidence="1" type="ORF">HYDPIDRAFT_111424</name>
</gene>
<proteinExistence type="predicted"/>
<keyword evidence="2" id="KW-1185">Reference proteome</keyword>
<dbReference type="Proteomes" id="UP000053820">
    <property type="component" value="Unassembled WGS sequence"/>
</dbReference>
<organism evidence="1 2">
    <name type="scientific">Hydnomerulius pinastri MD-312</name>
    <dbReference type="NCBI Taxonomy" id="994086"/>
    <lineage>
        <taxon>Eukaryota</taxon>
        <taxon>Fungi</taxon>
        <taxon>Dikarya</taxon>
        <taxon>Basidiomycota</taxon>
        <taxon>Agaricomycotina</taxon>
        <taxon>Agaricomycetes</taxon>
        <taxon>Agaricomycetidae</taxon>
        <taxon>Boletales</taxon>
        <taxon>Boletales incertae sedis</taxon>
        <taxon>Leucogyrophana</taxon>
    </lineage>
</organism>
<name>A0A0C9WA83_9AGAM</name>
<reference evidence="1 2" key="1">
    <citation type="submission" date="2014-04" db="EMBL/GenBank/DDBJ databases">
        <title>Evolutionary Origins and Diversification of the Mycorrhizal Mutualists.</title>
        <authorList>
            <consortium name="DOE Joint Genome Institute"/>
            <consortium name="Mycorrhizal Genomics Consortium"/>
            <person name="Kohler A."/>
            <person name="Kuo A."/>
            <person name="Nagy L.G."/>
            <person name="Floudas D."/>
            <person name="Copeland A."/>
            <person name="Barry K.W."/>
            <person name="Cichocki N."/>
            <person name="Veneault-Fourrey C."/>
            <person name="LaButti K."/>
            <person name="Lindquist E.A."/>
            <person name="Lipzen A."/>
            <person name="Lundell T."/>
            <person name="Morin E."/>
            <person name="Murat C."/>
            <person name="Riley R."/>
            <person name="Ohm R."/>
            <person name="Sun H."/>
            <person name="Tunlid A."/>
            <person name="Henrissat B."/>
            <person name="Grigoriev I.V."/>
            <person name="Hibbett D.S."/>
            <person name="Martin F."/>
        </authorList>
    </citation>
    <scope>NUCLEOTIDE SEQUENCE [LARGE SCALE GENOMIC DNA]</scope>
    <source>
        <strain evidence="1 2">MD-312</strain>
    </source>
</reference>
<evidence type="ECO:0000313" key="2">
    <source>
        <dbReference type="Proteomes" id="UP000053820"/>
    </source>
</evidence>
<accession>A0A0C9WA83</accession>
<dbReference type="AlphaFoldDB" id="A0A0C9WA83"/>
<sequence>MESKRVFEVRVCPDFVCQTHSEIPQNCVIVEETICMLGLIFAGGLGTAAALTQPLNLL</sequence>
<dbReference type="HOGENOM" id="CLU_2979367_0_0_1"/>
<protein>
    <submittedName>
        <fullName evidence="1">Uncharacterized protein</fullName>
    </submittedName>
</protein>